<dbReference type="Gene3D" id="3.90.780.10">
    <property type="entry name" value="5'-Nucleotidase, C-terminal domain"/>
    <property type="match status" value="1"/>
</dbReference>
<evidence type="ECO:0000259" key="3">
    <source>
        <dbReference type="Pfam" id="PF00149"/>
    </source>
</evidence>
<gene>
    <name evidence="5" type="ORF">P4T90_22925</name>
</gene>
<feature type="domain" description="Calcineurin-like phosphoesterase" evidence="3">
    <location>
        <begin position="6"/>
        <end position="206"/>
    </location>
</feature>
<dbReference type="SUPFAM" id="SSF56300">
    <property type="entry name" value="Metallo-dependent phosphatases"/>
    <property type="match status" value="1"/>
</dbReference>
<dbReference type="Pfam" id="PF00149">
    <property type="entry name" value="Metallophos"/>
    <property type="match status" value="1"/>
</dbReference>
<dbReference type="Pfam" id="PF02872">
    <property type="entry name" value="5_nucleotid_C"/>
    <property type="match status" value="1"/>
</dbReference>
<dbReference type="InterPro" id="IPR004843">
    <property type="entry name" value="Calcineurin-like_PHP"/>
</dbReference>
<comment type="caution">
    <text evidence="5">The sequence shown here is derived from an EMBL/GenBank/DDBJ whole genome shotgun (WGS) entry which is preliminary data.</text>
</comment>
<keyword evidence="2" id="KW-0547">Nucleotide-binding</keyword>
<dbReference type="PIRSF" id="PIRSF036361">
    <property type="entry name" value="YunD"/>
    <property type="match status" value="1"/>
</dbReference>
<keyword evidence="6" id="KW-1185">Reference proteome</keyword>
<keyword evidence="2 5" id="KW-0378">Hydrolase</keyword>
<organism evidence="5 6">
    <name type="scientific">Heyndrickxia acidicola</name>
    <dbReference type="NCBI Taxonomy" id="209389"/>
    <lineage>
        <taxon>Bacteria</taxon>
        <taxon>Bacillati</taxon>
        <taxon>Bacillota</taxon>
        <taxon>Bacilli</taxon>
        <taxon>Bacillales</taxon>
        <taxon>Bacillaceae</taxon>
        <taxon>Heyndrickxia</taxon>
    </lineage>
</organism>
<dbReference type="Gene3D" id="3.60.21.10">
    <property type="match status" value="1"/>
</dbReference>
<keyword evidence="1" id="KW-0732">Signal</keyword>
<dbReference type="PANTHER" id="PTHR11575:SF23">
    <property type="entry name" value="5-NUCLEOTIDASE FAMILY PROTEIN"/>
    <property type="match status" value="1"/>
</dbReference>
<evidence type="ECO:0000256" key="2">
    <source>
        <dbReference type="RuleBase" id="RU362119"/>
    </source>
</evidence>
<name>A0ABU6MMI9_9BACI</name>
<sequence>MTETIHIYHTNDIHSHFENWPKIRHFLQEKKSGHARDGEEVFLFDIGDHVDRWHPYTEGTLGKGNIKLLNDLGYTAATIGNNEGITLAHHDLDELYHDRAFDLILANLYKENGNQRPAWTIPRKIYQTKHGIKIGVTAVTAYFEKLYRLLGWQLREPFTELSDQLAALKEEADIIILLSHLGIQDDEKIAELYPEVDLILGGHTHHVLQHGRRLNQSLLGAGGKHGHYVGYVQLQLDKVKKKVTEKSAVLFETGNLEPPASEEKEIQWFQEQGRALMNHSVATLPESLMTEWFQESLLPSYLCEALAEWCEADCAFLQSGLVMGNLKKGVVTDYDVHRILPHPINPCSFKLSGKDLESVILQTLNPDWPEWELKGLGFRGEILGVFVYRNIEINKETSEINIKGKKLDRTKEYTLATVDMYTFGHFFPELYRLPKKYHMPEFLRDVLKWKLRRDYL</sequence>
<reference evidence="5 6" key="1">
    <citation type="submission" date="2023-03" db="EMBL/GenBank/DDBJ databases">
        <title>Bacillus Genome Sequencing.</title>
        <authorList>
            <person name="Dunlap C."/>
        </authorList>
    </citation>
    <scope>NUCLEOTIDE SEQUENCE [LARGE SCALE GENOMIC DNA]</scope>
    <source>
        <strain evidence="5 6">B-23453</strain>
    </source>
</reference>
<dbReference type="InterPro" id="IPR008334">
    <property type="entry name" value="5'-Nucleotdase_C"/>
</dbReference>
<evidence type="ECO:0000259" key="4">
    <source>
        <dbReference type="Pfam" id="PF02872"/>
    </source>
</evidence>
<proteinExistence type="inferred from homology"/>
<dbReference type="InterPro" id="IPR006179">
    <property type="entry name" value="5_nucleotidase/apyrase"/>
</dbReference>
<dbReference type="EMBL" id="JARMAB010000044">
    <property type="protein sequence ID" value="MED1205891.1"/>
    <property type="molecule type" value="Genomic_DNA"/>
</dbReference>
<dbReference type="SUPFAM" id="SSF55816">
    <property type="entry name" value="5'-nucleotidase (syn. UDP-sugar hydrolase), C-terminal domain"/>
    <property type="match status" value="1"/>
</dbReference>
<dbReference type="InterPro" id="IPR036907">
    <property type="entry name" value="5'-Nucleotdase_C_sf"/>
</dbReference>
<evidence type="ECO:0000313" key="6">
    <source>
        <dbReference type="Proteomes" id="UP001341444"/>
    </source>
</evidence>
<dbReference type="InterPro" id="IPR011240">
    <property type="entry name" value="Pesterase_YunD"/>
</dbReference>
<dbReference type="PRINTS" id="PR01607">
    <property type="entry name" value="APYRASEFAMLY"/>
</dbReference>
<dbReference type="CDD" id="cd00845">
    <property type="entry name" value="MPP_UshA_N_like"/>
    <property type="match status" value="1"/>
</dbReference>
<comment type="similarity">
    <text evidence="2">Belongs to the 5'-nucleotidase family.</text>
</comment>
<dbReference type="RefSeq" id="WP_066269811.1">
    <property type="nucleotide sequence ID" value="NZ_JARMAB010000044.1"/>
</dbReference>
<dbReference type="GO" id="GO:0016787">
    <property type="term" value="F:hydrolase activity"/>
    <property type="evidence" value="ECO:0007669"/>
    <property type="project" value="UniProtKB-KW"/>
</dbReference>
<evidence type="ECO:0000313" key="5">
    <source>
        <dbReference type="EMBL" id="MED1205891.1"/>
    </source>
</evidence>
<feature type="domain" description="5'-Nucleotidase C-terminal" evidence="4">
    <location>
        <begin position="289"/>
        <end position="421"/>
    </location>
</feature>
<protein>
    <submittedName>
        <fullName evidence="5">Bifunctional UDP-sugar hydrolase/5'-nucleotidase</fullName>
    </submittedName>
</protein>
<dbReference type="Proteomes" id="UP001341444">
    <property type="component" value="Unassembled WGS sequence"/>
</dbReference>
<evidence type="ECO:0000256" key="1">
    <source>
        <dbReference type="ARBA" id="ARBA00022729"/>
    </source>
</evidence>
<accession>A0ABU6MMI9</accession>
<dbReference type="PANTHER" id="PTHR11575">
    <property type="entry name" value="5'-NUCLEOTIDASE-RELATED"/>
    <property type="match status" value="1"/>
</dbReference>
<dbReference type="InterPro" id="IPR029052">
    <property type="entry name" value="Metallo-depent_PP-like"/>
</dbReference>